<organism evidence="3 4">
    <name type="scientific">Pseudocitrobacter cyperus</name>
    <dbReference type="NCBI Taxonomy" id="3112843"/>
    <lineage>
        <taxon>Bacteria</taxon>
        <taxon>Pseudomonadati</taxon>
        <taxon>Pseudomonadota</taxon>
        <taxon>Gammaproteobacteria</taxon>
        <taxon>Enterobacterales</taxon>
        <taxon>Enterobacteriaceae</taxon>
        <taxon>Pseudocitrobacter</taxon>
    </lineage>
</organism>
<keyword evidence="3" id="KW-0966">Cell projection</keyword>
<accession>A0ABV0HQD3</accession>
<feature type="compositionally biased region" description="Acidic residues" evidence="1">
    <location>
        <begin position="345"/>
        <end position="354"/>
    </location>
</feature>
<dbReference type="EMBL" id="JAYMYY010000006">
    <property type="protein sequence ID" value="MEO3991877.1"/>
    <property type="molecule type" value="Genomic_DNA"/>
</dbReference>
<dbReference type="InterPro" id="IPR052563">
    <property type="entry name" value="FliK"/>
</dbReference>
<keyword evidence="4" id="KW-1185">Reference proteome</keyword>
<comment type="caution">
    <text evidence="3">The sequence shown here is derived from an EMBL/GenBank/DDBJ whole genome shotgun (WGS) entry which is preliminary data.</text>
</comment>
<dbReference type="InterPro" id="IPR038610">
    <property type="entry name" value="FliK-like_C_sf"/>
</dbReference>
<sequence>MNIDLATLLLGGTQGKGKAGLLNDEGFSLALDEKLASLSALFPGLEPEVLAALPETALAALPETALADLPETALPDIALPANLLPEQPTDDVVVADEEEGTALLLTAMPGLAEALQGVTLTEGEGEESPQWQLQQLVARNVAGGEPRVQAAAGQVNAEKPAGQTGKLASPLTMADKTPLATSGALSAQSTPVASETIATAEMPASPTASAIALPAAVRTSVAHAPQQVVTVNHPPETPEWKQSVSQHIAIFSRNGLHSAEIRLHPEDLGALQITLRVQQEQAQIHIVSEHAHVRHAMEQALPQLRAAMAESGIQLGEANVSADAQPGASGEKGENAPSEQQASGENDELQDVDDNVPTLLTTTPGNIYGINTFA</sequence>
<dbReference type="Gene3D" id="3.30.750.140">
    <property type="match status" value="1"/>
</dbReference>
<keyword evidence="3" id="KW-0969">Cilium</keyword>
<evidence type="ECO:0000259" key="2">
    <source>
        <dbReference type="Pfam" id="PF02120"/>
    </source>
</evidence>
<feature type="region of interest" description="Disordered" evidence="1">
    <location>
        <begin position="321"/>
        <end position="363"/>
    </location>
</feature>
<proteinExistence type="predicted"/>
<dbReference type="CDD" id="cd17470">
    <property type="entry name" value="T3SS_Flik_C"/>
    <property type="match status" value="1"/>
</dbReference>
<protein>
    <submittedName>
        <fullName evidence="3">Flagellar hook-length control protein FliK</fullName>
    </submittedName>
</protein>
<dbReference type="InterPro" id="IPR021136">
    <property type="entry name" value="Flagellar_hook_control-like_C"/>
</dbReference>
<dbReference type="PANTHER" id="PTHR37533">
    <property type="entry name" value="FLAGELLAR HOOK-LENGTH CONTROL PROTEIN"/>
    <property type="match status" value="1"/>
</dbReference>
<feature type="domain" description="Flagellar hook-length control protein-like C-terminal" evidence="2">
    <location>
        <begin position="249"/>
        <end position="327"/>
    </location>
</feature>
<name>A0ABV0HQD3_9ENTR</name>
<reference evidence="3 4" key="1">
    <citation type="submission" date="2024-01" db="EMBL/GenBank/DDBJ databases">
        <title>Pseudocitrobacter sp. Endophytic strain Cyp-38L.</title>
        <authorList>
            <person name="Amer M.A."/>
            <person name="Hamed S.M."/>
        </authorList>
    </citation>
    <scope>NUCLEOTIDE SEQUENCE [LARGE SCALE GENOMIC DNA]</scope>
    <source>
        <strain evidence="3 4">Cyp38S</strain>
    </source>
</reference>
<evidence type="ECO:0000313" key="4">
    <source>
        <dbReference type="Proteomes" id="UP001444146"/>
    </source>
</evidence>
<dbReference type="PANTHER" id="PTHR37533:SF2">
    <property type="entry name" value="FLAGELLAR HOOK-LENGTH CONTROL PROTEIN"/>
    <property type="match status" value="1"/>
</dbReference>
<feature type="region of interest" description="Disordered" evidence="1">
    <location>
        <begin position="149"/>
        <end position="168"/>
    </location>
</feature>
<evidence type="ECO:0000256" key="1">
    <source>
        <dbReference type="SAM" id="MobiDB-lite"/>
    </source>
</evidence>
<evidence type="ECO:0000313" key="3">
    <source>
        <dbReference type="EMBL" id="MEO3991877.1"/>
    </source>
</evidence>
<dbReference type="Proteomes" id="UP001444146">
    <property type="component" value="Unassembled WGS sequence"/>
</dbReference>
<dbReference type="RefSeq" id="WP_347796148.1">
    <property type="nucleotide sequence ID" value="NZ_JAYMYY010000006.1"/>
</dbReference>
<keyword evidence="3" id="KW-0282">Flagellum</keyword>
<gene>
    <name evidence="3" type="ORF">VSR74_18915</name>
</gene>
<dbReference type="Pfam" id="PF02120">
    <property type="entry name" value="Flg_hook"/>
    <property type="match status" value="1"/>
</dbReference>